<comment type="caution">
    <text evidence="6">The sequence shown here is derived from an EMBL/GenBank/DDBJ whole genome shotgun (WGS) entry which is preliminary data.</text>
</comment>
<dbReference type="PANTHER" id="PTHR30349:SF77">
    <property type="entry name" value="TYROSINE RECOMBINASE XERC"/>
    <property type="match status" value="1"/>
</dbReference>
<dbReference type="Proteomes" id="UP001597211">
    <property type="component" value="Unassembled WGS sequence"/>
</dbReference>
<evidence type="ECO:0000256" key="2">
    <source>
        <dbReference type="ARBA" id="ARBA00022908"/>
    </source>
</evidence>
<dbReference type="Gene3D" id="1.10.150.130">
    <property type="match status" value="1"/>
</dbReference>
<dbReference type="PROSITE" id="PS51898">
    <property type="entry name" value="TYR_RECOMBINASE"/>
    <property type="match status" value="1"/>
</dbReference>
<evidence type="ECO:0000256" key="4">
    <source>
        <dbReference type="ARBA" id="ARBA00023172"/>
    </source>
</evidence>
<proteinExistence type="predicted"/>
<dbReference type="SUPFAM" id="SSF56349">
    <property type="entry name" value="DNA breaking-rejoining enzymes"/>
    <property type="match status" value="1"/>
</dbReference>
<keyword evidence="2" id="KW-0229">DNA integration</keyword>
<dbReference type="InterPro" id="IPR050090">
    <property type="entry name" value="Tyrosine_recombinase_XerCD"/>
</dbReference>
<protein>
    <submittedName>
        <fullName evidence="6">Tyrosine-type recombinase/integrase</fullName>
    </submittedName>
</protein>
<evidence type="ECO:0000256" key="3">
    <source>
        <dbReference type="ARBA" id="ARBA00023125"/>
    </source>
</evidence>
<reference evidence="7" key="1">
    <citation type="journal article" date="2019" name="Int. J. Syst. Evol. Microbiol.">
        <title>The Global Catalogue of Microorganisms (GCM) 10K type strain sequencing project: providing services to taxonomists for standard genome sequencing and annotation.</title>
        <authorList>
            <consortium name="The Broad Institute Genomics Platform"/>
            <consortium name="The Broad Institute Genome Sequencing Center for Infectious Disease"/>
            <person name="Wu L."/>
            <person name="Ma J."/>
        </authorList>
    </citation>
    <scope>NUCLEOTIDE SEQUENCE [LARGE SCALE GENOMIC DNA]</scope>
    <source>
        <strain evidence="7">CCUG 48216</strain>
    </source>
</reference>
<name>A0ABW3S844_9BACL</name>
<dbReference type="InterPro" id="IPR011010">
    <property type="entry name" value="DNA_brk_join_enz"/>
</dbReference>
<organism evidence="6 7">
    <name type="scientific">Paenibacillus timonensis</name>
    <dbReference type="NCBI Taxonomy" id="225915"/>
    <lineage>
        <taxon>Bacteria</taxon>
        <taxon>Bacillati</taxon>
        <taxon>Bacillota</taxon>
        <taxon>Bacilli</taxon>
        <taxon>Bacillales</taxon>
        <taxon>Paenibacillaceae</taxon>
        <taxon>Paenibacillus</taxon>
    </lineage>
</organism>
<keyword evidence="3" id="KW-0238">DNA-binding</keyword>
<evidence type="ECO:0000313" key="6">
    <source>
        <dbReference type="EMBL" id="MFD1180758.1"/>
    </source>
</evidence>
<dbReference type="RefSeq" id="WP_240267622.1">
    <property type="nucleotide sequence ID" value="NZ_JAKSXN010000003.1"/>
</dbReference>
<dbReference type="EMBL" id="JBHTKZ010000006">
    <property type="protein sequence ID" value="MFD1180758.1"/>
    <property type="molecule type" value="Genomic_DNA"/>
</dbReference>
<dbReference type="Pfam" id="PF00589">
    <property type="entry name" value="Phage_integrase"/>
    <property type="match status" value="1"/>
</dbReference>
<evidence type="ECO:0000256" key="1">
    <source>
        <dbReference type="ARBA" id="ARBA00004496"/>
    </source>
</evidence>
<accession>A0ABW3S844</accession>
<dbReference type="InterPro" id="IPR010998">
    <property type="entry name" value="Integrase_recombinase_N"/>
</dbReference>
<dbReference type="InterPro" id="IPR013762">
    <property type="entry name" value="Integrase-like_cat_sf"/>
</dbReference>
<keyword evidence="7" id="KW-1185">Reference proteome</keyword>
<dbReference type="Gene3D" id="1.10.443.10">
    <property type="entry name" value="Intergrase catalytic core"/>
    <property type="match status" value="1"/>
</dbReference>
<sequence length="408" mass="47694">MNVYWKPKDIVLKFQSIRMVYSRQNGWRGNGRCGFSKRITGYVETKRLLRSWMYKKRVLQFERNSGVSRMSSNVVPMLQSKSPFAKPKRRRNAITEMKFEKGTETTLSWDEAVELFIAAKRTETEAERTVEFEQENLDSYRKIMVEQGIEPQVEGLTVDFLRKHFVAYMVDVKNYALNTINNRIKTIKRFFAFLHREGWIQQNPADLLKVRSGQKPIIYSFTEEQVVTLLAQPDMTTFTGYRDYCMLYLMLDTGLRLGEVVRLNLIQVDLKQGYLIGVLGKSKRPRDVPFCDEVRKVLLKYLKIRGELPEPALFVTVDGTRLSGRTFQETLKKYGEQARIEGVRVSPHTMRHTFAKMYILNGGDPYSLQEILGHTTQDMVKVYVNLWKPEKKLQHMKASPMRNLGRKK</sequence>
<feature type="domain" description="Tyr recombinase" evidence="5">
    <location>
        <begin position="216"/>
        <end position="397"/>
    </location>
</feature>
<dbReference type="InterPro" id="IPR002104">
    <property type="entry name" value="Integrase_catalytic"/>
</dbReference>
<comment type="subcellular location">
    <subcellularLocation>
        <location evidence="1">Cytoplasm</location>
    </subcellularLocation>
</comment>
<evidence type="ECO:0000259" key="5">
    <source>
        <dbReference type="PROSITE" id="PS51898"/>
    </source>
</evidence>
<keyword evidence="4" id="KW-0233">DNA recombination</keyword>
<gene>
    <name evidence="6" type="ORF">ACFQ2Z_05265</name>
</gene>
<dbReference type="PANTHER" id="PTHR30349">
    <property type="entry name" value="PHAGE INTEGRASE-RELATED"/>
    <property type="match status" value="1"/>
</dbReference>
<evidence type="ECO:0000313" key="7">
    <source>
        <dbReference type="Proteomes" id="UP001597211"/>
    </source>
</evidence>